<protein>
    <recommendedName>
        <fullName evidence="6">Large ribosomal subunit protein eL36</fullName>
    </recommendedName>
    <alternativeName>
        <fullName evidence="7">60S ribosomal protein L36</fullName>
    </alternativeName>
</protein>
<keyword evidence="3" id="KW-0689">Ribosomal protein</keyword>
<keyword evidence="4" id="KW-0687">Ribonucleoprotein</keyword>
<organism evidence="8 9">
    <name type="scientific">Myodes glareolus</name>
    <name type="common">Bank vole</name>
    <name type="synonym">Clethrionomys glareolus</name>
    <dbReference type="NCBI Taxonomy" id="447135"/>
    <lineage>
        <taxon>Eukaryota</taxon>
        <taxon>Metazoa</taxon>
        <taxon>Chordata</taxon>
        <taxon>Craniata</taxon>
        <taxon>Vertebrata</taxon>
        <taxon>Euteleostomi</taxon>
        <taxon>Mammalia</taxon>
        <taxon>Eutheria</taxon>
        <taxon>Euarchontoglires</taxon>
        <taxon>Glires</taxon>
        <taxon>Rodentia</taxon>
        <taxon>Myomorpha</taxon>
        <taxon>Muroidea</taxon>
        <taxon>Cricetidae</taxon>
        <taxon>Arvicolinae</taxon>
        <taxon>Myodes</taxon>
    </lineage>
</organism>
<evidence type="ECO:0000313" key="9">
    <source>
        <dbReference type="Proteomes" id="UP001488838"/>
    </source>
</evidence>
<evidence type="ECO:0000256" key="4">
    <source>
        <dbReference type="ARBA" id="ARBA00023274"/>
    </source>
</evidence>
<dbReference type="InterPro" id="IPR038097">
    <property type="entry name" value="Ribosomal_eL36_sf"/>
</dbReference>
<dbReference type="GO" id="GO:0006412">
    <property type="term" value="P:translation"/>
    <property type="evidence" value="ECO:0007669"/>
    <property type="project" value="InterPro"/>
</dbReference>
<reference evidence="8 9" key="1">
    <citation type="journal article" date="2023" name="bioRxiv">
        <title>Conserved and derived expression patterns and positive selection on dental genes reveal complex evolutionary context of ever-growing rodent molars.</title>
        <authorList>
            <person name="Calamari Z.T."/>
            <person name="Song A."/>
            <person name="Cohen E."/>
            <person name="Akter M."/>
            <person name="Roy R.D."/>
            <person name="Hallikas O."/>
            <person name="Christensen M.M."/>
            <person name="Li P."/>
            <person name="Marangoni P."/>
            <person name="Jernvall J."/>
            <person name="Klein O.D."/>
        </authorList>
    </citation>
    <scope>NUCLEOTIDE SEQUENCE [LARGE SCALE GENOMIC DNA]</scope>
    <source>
        <strain evidence="8">V071</strain>
    </source>
</reference>
<proteinExistence type="inferred from homology"/>
<evidence type="ECO:0000256" key="5">
    <source>
        <dbReference type="ARBA" id="ARBA00034092"/>
    </source>
</evidence>
<keyword evidence="9" id="KW-1185">Reference proteome</keyword>
<gene>
    <name evidence="8" type="ORF">U0070_007125</name>
</gene>
<dbReference type="PANTHER" id="PTHR10114">
    <property type="entry name" value="60S RIBOSOMAL PROTEIN L36"/>
    <property type="match status" value="1"/>
</dbReference>
<dbReference type="GO" id="GO:1990904">
    <property type="term" value="C:ribonucleoprotein complex"/>
    <property type="evidence" value="ECO:0007669"/>
    <property type="project" value="UniProtKB-KW"/>
</dbReference>
<evidence type="ECO:0000313" key="8">
    <source>
        <dbReference type="EMBL" id="KAK7828601.1"/>
    </source>
</evidence>
<comment type="subunit">
    <text evidence="2">Component of the large ribosomal subunit.</text>
</comment>
<evidence type="ECO:0000256" key="7">
    <source>
        <dbReference type="ARBA" id="ARBA00035331"/>
    </source>
</evidence>
<dbReference type="Pfam" id="PF01158">
    <property type="entry name" value="Ribosomal_L36e"/>
    <property type="match status" value="1"/>
</dbReference>
<evidence type="ECO:0000256" key="1">
    <source>
        <dbReference type="ARBA" id="ARBA00006509"/>
    </source>
</evidence>
<dbReference type="Gene3D" id="1.10.10.1760">
    <property type="entry name" value="60S ribosomal protein L36"/>
    <property type="match status" value="1"/>
</dbReference>
<evidence type="ECO:0000256" key="3">
    <source>
        <dbReference type="ARBA" id="ARBA00022980"/>
    </source>
</evidence>
<dbReference type="AlphaFoldDB" id="A0AAW0JQV1"/>
<comment type="caution">
    <text evidence="8">The sequence shown here is derived from an EMBL/GenBank/DDBJ whole genome shotgun (WGS) entry which is preliminary data.</text>
</comment>
<dbReference type="GO" id="GO:0005840">
    <property type="term" value="C:ribosome"/>
    <property type="evidence" value="ECO:0007669"/>
    <property type="project" value="UniProtKB-KW"/>
</dbReference>
<dbReference type="Proteomes" id="UP001488838">
    <property type="component" value="Unassembled WGS sequence"/>
</dbReference>
<dbReference type="EMBL" id="JBBHLL010000025">
    <property type="protein sequence ID" value="KAK7828601.1"/>
    <property type="molecule type" value="Genomic_DNA"/>
</dbReference>
<sequence>MALCYPMALGLNKGHKMTKTLSQSRHSRRPGCLTKHTKFMQYMIQEMCSFAPYEQRAVELPKVSKDKLALKFIKK</sequence>
<dbReference type="GO" id="GO:0003735">
    <property type="term" value="F:structural constituent of ribosome"/>
    <property type="evidence" value="ECO:0007669"/>
    <property type="project" value="InterPro"/>
</dbReference>
<name>A0AAW0JQV1_MYOGA</name>
<accession>A0AAW0JQV1</accession>
<evidence type="ECO:0000256" key="6">
    <source>
        <dbReference type="ARBA" id="ARBA00035226"/>
    </source>
</evidence>
<evidence type="ECO:0000256" key="2">
    <source>
        <dbReference type="ARBA" id="ARBA00011133"/>
    </source>
</evidence>
<comment type="similarity">
    <text evidence="1">Belongs to the eukaryotic ribosomal protein eL36 family.</text>
</comment>
<dbReference type="InterPro" id="IPR000509">
    <property type="entry name" value="Ribosomal_eL36"/>
</dbReference>
<comment type="function">
    <text evidence="5">Component of the large ribosomal subunit. The ribosome is a large ribonucleoprotein complex responsible for the synthesis of proteins in the cell.</text>
</comment>